<dbReference type="PANTHER" id="PTHR11616">
    <property type="entry name" value="SODIUM/CHLORIDE DEPENDENT TRANSPORTER"/>
    <property type="match status" value="1"/>
</dbReference>
<dbReference type="PRINTS" id="PR00176">
    <property type="entry name" value="NANEUSMPORT"/>
</dbReference>
<dbReference type="EMBL" id="CALNXI010001221">
    <property type="protein sequence ID" value="CAH3160740.1"/>
    <property type="molecule type" value="Genomic_DNA"/>
</dbReference>
<feature type="transmembrane region" description="Helical" evidence="6">
    <location>
        <begin position="326"/>
        <end position="347"/>
    </location>
</feature>
<evidence type="ECO:0008006" key="9">
    <source>
        <dbReference type="Google" id="ProtNLM"/>
    </source>
</evidence>
<feature type="transmembrane region" description="Helical" evidence="6">
    <location>
        <begin position="53"/>
        <end position="72"/>
    </location>
</feature>
<dbReference type="Proteomes" id="UP001159427">
    <property type="component" value="Unassembled WGS sequence"/>
</dbReference>
<feature type="transmembrane region" description="Helical" evidence="6">
    <location>
        <begin position="436"/>
        <end position="457"/>
    </location>
</feature>
<evidence type="ECO:0000256" key="6">
    <source>
        <dbReference type="SAM" id="Phobius"/>
    </source>
</evidence>
<evidence type="ECO:0000256" key="5">
    <source>
        <dbReference type="ARBA" id="ARBA00023136"/>
    </source>
</evidence>
<proteinExistence type="predicted"/>
<dbReference type="PANTHER" id="PTHR11616:SF182">
    <property type="entry name" value="TRANSPORTER"/>
    <property type="match status" value="1"/>
</dbReference>
<keyword evidence="4 6" id="KW-1133">Transmembrane helix</keyword>
<evidence type="ECO:0000256" key="1">
    <source>
        <dbReference type="ARBA" id="ARBA00004141"/>
    </source>
</evidence>
<evidence type="ECO:0000313" key="8">
    <source>
        <dbReference type="Proteomes" id="UP001159427"/>
    </source>
</evidence>
<gene>
    <name evidence="7" type="ORF">PEVE_00003693</name>
</gene>
<name>A0ABN8QDY5_9CNID</name>
<dbReference type="SUPFAM" id="SSF161070">
    <property type="entry name" value="SNF-like"/>
    <property type="match status" value="1"/>
</dbReference>
<feature type="transmembrane region" description="Helical" evidence="6">
    <location>
        <begin position="598"/>
        <end position="620"/>
    </location>
</feature>
<evidence type="ECO:0000313" key="7">
    <source>
        <dbReference type="EMBL" id="CAH3160740.1"/>
    </source>
</evidence>
<feature type="transmembrane region" description="Helical" evidence="6">
    <location>
        <begin position="508"/>
        <end position="531"/>
    </location>
</feature>
<feature type="transmembrane region" description="Helical" evidence="6">
    <location>
        <begin position="215"/>
        <end position="235"/>
    </location>
</feature>
<feature type="transmembrane region" description="Helical" evidence="6">
    <location>
        <begin position="244"/>
        <end position="261"/>
    </location>
</feature>
<dbReference type="PROSITE" id="PS50267">
    <property type="entry name" value="NA_NEUROTRAN_SYMP_3"/>
    <property type="match status" value="1"/>
</dbReference>
<reference evidence="7 8" key="1">
    <citation type="submission" date="2022-05" db="EMBL/GenBank/DDBJ databases">
        <authorList>
            <consortium name="Genoscope - CEA"/>
            <person name="William W."/>
        </authorList>
    </citation>
    <scope>NUCLEOTIDE SEQUENCE [LARGE SCALE GENOMIC DNA]</scope>
</reference>
<feature type="transmembrane region" description="Helical" evidence="6">
    <location>
        <begin position="477"/>
        <end position="496"/>
    </location>
</feature>
<keyword evidence="2" id="KW-0813">Transport</keyword>
<protein>
    <recommendedName>
        <fullName evidence="9">Transporter</fullName>
    </recommendedName>
</protein>
<comment type="caution">
    <text evidence="7">The sequence shown here is derived from an EMBL/GenBank/DDBJ whole genome shotgun (WGS) entry which is preliminary data.</text>
</comment>
<feature type="transmembrane region" description="Helical" evidence="6">
    <location>
        <begin position="552"/>
        <end position="573"/>
    </location>
</feature>
<evidence type="ECO:0000256" key="2">
    <source>
        <dbReference type="ARBA" id="ARBA00022448"/>
    </source>
</evidence>
<dbReference type="NCBIfam" id="NF037979">
    <property type="entry name" value="Na_transp"/>
    <property type="match status" value="1"/>
</dbReference>
<keyword evidence="3 6" id="KW-0812">Transmembrane</keyword>
<keyword evidence="8" id="KW-1185">Reference proteome</keyword>
<accession>A0ABN8QDY5</accession>
<feature type="transmembrane region" description="Helical" evidence="6">
    <location>
        <begin position="293"/>
        <end position="314"/>
    </location>
</feature>
<sequence length="655" mass="73025">MADENCLVGENGTSNKTVSTMAILAADEEGKPAKVEIEVVESEKVRFGWDNKIQFLLSAIGFAVGLGNVWRFPWLCQKNGGGAFLIPYFIMLIFEGVPVFYLELSIGQRLRQGAINVWSTVCPYLGGMGIATTVICILVCSYYNVVIAWVLFYFYNSFRSPLPWAECPKVYVFNSELNRTEMMIPKECDASSPTAYYYHRETLMHASRIEGSAEINWKLAVALVVAWIVAYLCIIKSIQSSGKVVYFTATFPYVVLAAFFVRGLTLKGFETGVIHLFTPKWERLLDPLVWLDAATQIFFSLGLAFGTMVAYASYNSIHENTLRDAITVSIANCMTSLFAGVVVFSILGFRATYMMENCEARNAELQKNLNTTLHQLNTTGLNPQQLEWLKGNTTNNVTSGLQKCDIQDFLSDAASGPGLVFIAFTDAINQMPGATFWSIIFFLMLLTLGLDSLFGGLESVTTALKDVRGFRKLRREVLSGLMCVVGFCIGLPMVTYSGEYVLQIFDSFAGNLPLLLIAIFECVGVCYCYGIKRFSDDIEFMTGSRPNIFWKICWMVVTPVAMLAILIASIVLMSQGKASYYAWNQDKATYEKVPYPDWAVFIVVLLVLMSVVFIPGVAIARYFGFVNYEKLEPVPLKEAEASISYKDNIVEDTNV</sequence>
<dbReference type="InterPro" id="IPR037272">
    <property type="entry name" value="SNS_sf"/>
</dbReference>
<dbReference type="Pfam" id="PF00209">
    <property type="entry name" value="SNF"/>
    <property type="match status" value="1"/>
</dbReference>
<organism evidence="7 8">
    <name type="scientific">Porites evermanni</name>
    <dbReference type="NCBI Taxonomy" id="104178"/>
    <lineage>
        <taxon>Eukaryota</taxon>
        <taxon>Metazoa</taxon>
        <taxon>Cnidaria</taxon>
        <taxon>Anthozoa</taxon>
        <taxon>Hexacorallia</taxon>
        <taxon>Scleractinia</taxon>
        <taxon>Fungiina</taxon>
        <taxon>Poritidae</taxon>
        <taxon>Porites</taxon>
    </lineage>
</organism>
<dbReference type="InterPro" id="IPR000175">
    <property type="entry name" value="Na/ntran_symport"/>
</dbReference>
<evidence type="ECO:0000256" key="4">
    <source>
        <dbReference type="ARBA" id="ARBA00022989"/>
    </source>
</evidence>
<keyword evidence="5 6" id="KW-0472">Membrane</keyword>
<evidence type="ECO:0000256" key="3">
    <source>
        <dbReference type="ARBA" id="ARBA00022692"/>
    </source>
</evidence>
<comment type="subcellular location">
    <subcellularLocation>
        <location evidence="1">Membrane</location>
        <topology evidence="1">Multi-pass membrane protein</topology>
    </subcellularLocation>
</comment>
<feature type="transmembrane region" description="Helical" evidence="6">
    <location>
        <begin position="125"/>
        <end position="155"/>
    </location>
</feature>
<feature type="transmembrane region" description="Helical" evidence="6">
    <location>
        <begin position="84"/>
        <end position="104"/>
    </location>
</feature>